<name>L2G539_COLFN</name>
<dbReference type="PROSITE" id="PS51257">
    <property type="entry name" value="PROKAR_LIPOPROTEIN"/>
    <property type="match status" value="1"/>
</dbReference>
<reference evidence="2" key="1">
    <citation type="submission" date="2012-08" db="EMBL/GenBank/DDBJ databases">
        <title>Genome analysis of Colletotrichum orbiculare and Colletotrichum fructicola.</title>
        <authorList>
            <person name="Gan P.H.P."/>
            <person name="Ikeda K."/>
            <person name="Irieda H."/>
            <person name="Narusaka M."/>
            <person name="O'Connell R.J."/>
            <person name="Narusaka Y."/>
            <person name="Takano Y."/>
            <person name="Kubo Y."/>
            <person name="Shirasu K."/>
        </authorList>
    </citation>
    <scope>NUCLEOTIDE SEQUENCE</scope>
    <source>
        <strain evidence="2">Nara gc5</strain>
    </source>
</reference>
<dbReference type="EMBL" id="KB020657">
    <property type="protein sequence ID" value="ELA33475.1"/>
    <property type="molecule type" value="Genomic_DNA"/>
</dbReference>
<accession>L2G539</accession>
<protein>
    <submittedName>
        <fullName evidence="2">Uncharacterized protein</fullName>
    </submittedName>
</protein>
<feature type="signal peptide" evidence="1">
    <location>
        <begin position="1"/>
        <end position="20"/>
    </location>
</feature>
<feature type="chain" id="PRO_5003959347" evidence="1">
    <location>
        <begin position="21"/>
        <end position="95"/>
    </location>
</feature>
<evidence type="ECO:0000313" key="2">
    <source>
        <dbReference type="EMBL" id="ELA33475.1"/>
    </source>
</evidence>
<proteinExistence type="predicted"/>
<sequence length="95" mass="9987">MVRLIQSVFAMLAMALAVQACDYCQCKFTDGSHCCTTSTYAHSCEEVCKNAARYGDDVKCSAGGLSECIGYFTANGRAQLPSTAGIGVGWDVAGE</sequence>
<dbReference type="AlphaFoldDB" id="L2G539"/>
<organism evidence="2">
    <name type="scientific">Colletotrichum fructicola (strain Nara gc5)</name>
    <name type="common">Anthracnose fungus</name>
    <name type="synonym">Colletotrichum gloeosporioides (strain Nara gc5)</name>
    <dbReference type="NCBI Taxonomy" id="1213859"/>
    <lineage>
        <taxon>Eukaryota</taxon>
        <taxon>Fungi</taxon>
        <taxon>Dikarya</taxon>
        <taxon>Ascomycota</taxon>
        <taxon>Pezizomycotina</taxon>
        <taxon>Sordariomycetes</taxon>
        <taxon>Hypocreomycetidae</taxon>
        <taxon>Glomerellales</taxon>
        <taxon>Glomerellaceae</taxon>
        <taxon>Colletotrichum</taxon>
        <taxon>Colletotrichum gloeosporioides species complex</taxon>
    </lineage>
</organism>
<keyword evidence="1" id="KW-0732">Signal</keyword>
<dbReference type="HOGENOM" id="CLU_154032_0_0_1"/>
<gene>
    <name evidence="2" type="ORF">CGGC5_6607</name>
</gene>
<evidence type="ECO:0000256" key="1">
    <source>
        <dbReference type="SAM" id="SignalP"/>
    </source>
</evidence>